<keyword evidence="3" id="KW-1185">Reference proteome</keyword>
<evidence type="ECO:0000313" key="2">
    <source>
        <dbReference type="EMBL" id="KAJ1184594.1"/>
    </source>
</evidence>
<evidence type="ECO:0000313" key="3">
    <source>
        <dbReference type="Proteomes" id="UP001066276"/>
    </source>
</evidence>
<protein>
    <submittedName>
        <fullName evidence="2">Uncharacterized protein</fullName>
    </submittedName>
</protein>
<organism evidence="2 3">
    <name type="scientific">Pleurodeles waltl</name>
    <name type="common">Iberian ribbed newt</name>
    <dbReference type="NCBI Taxonomy" id="8319"/>
    <lineage>
        <taxon>Eukaryota</taxon>
        <taxon>Metazoa</taxon>
        <taxon>Chordata</taxon>
        <taxon>Craniata</taxon>
        <taxon>Vertebrata</taxon>
        <taxon>Euteleostomi</taxon>
        <taxon>Amphibia</taxon>
        <taxon>Batrachia</taxon>
        <taxon>Caudata</taxon>
        <taxon>Salamandroidea</taxon>
        <taxon>Salamandridae</taxon>
        <taxon>Pleurodelinae</taxon>
        <taxon>Pleurodeles</taxon>
    </lineage>
</organism>
<dbReference type="Proteomes" id="UP001066276">
    <property type="component" value="Chromosome 3_1"/>
</dbReference>
<proteinExistence type="predicted"/>
<sequence length="88" mass="9328">MMAAAPVCGGAESQTECCDWRGEQPLGPHRWQRAEPVERQGTSETSAEIGVGTHAPGTQSEEPGSTPEEARQRRGYEEKSTGGSAEGL</sequence>
<feature type="compositionally biased region" description="Basic and acidic residues" evidence="1">
    <location>
        <begin position="68"/>
        <end position="80"/>
    </location>
</feature>
<comment type="caution">
    <text evidence="2">The sequence shown here is derived from an EMBL/GenBank/DDBJ whole genome shotgun (WGS) entry which is preliminary data.</text>
</comment>
<gene>
    <name evidence="2" type="ORF">NDU88_001398</name>
</gene>
<accession>A0AAV7U688</accession>
<dbReference type="AlphaFoldDB" id="A0AAV7U688"/>
<name>A0AAV7U688_PLEWA</name>
<reference evidence="2" key="1">
    <citation type="journal article" date="2022" name="bioRxiv">
        <title>Sequencing and chromosome-scale assembly of the giantPleurodeles waltlgenome.</title>
        <authorList>
            <person name="Brown T."/>
            <person name="Elewa A."/>
            <person name="Iarovenko S."/>
            <person name="Subramanian E."/>
            <person name="Araus A.J."/>
            <person name="Petzold A."/>
            <person name="Susuki M."/>
            <person name="Suzuki K.-i.T."/>
            <person name="Hayashi T."/>
            <person name="Toyoda A."/>
            <person name="Oliveira C."/>
            <person name="Osipova E."/>
            <person name="Leigh N.D."/>
            <person name="Simon A."/>
            <person name="Yun M.H."/>
        </authorList>
    </citation>
    <scope>NUCLEOTIDE SEQUENCE</scope>
    <source>
        <strain evidence="2">20211129_DDA</strain>
        <tissue evidence="2">Liver</tissue>
    </source>
</reference>
<evidence type="ECO:0000256" key="1">
    <source>
        <dbReference type="SAM" id="MobiDB-lite"/>
    </source>
</evidence>
<feature type="region of interest" description="Disordered" evidence="1">
    <location>
        <begin position="1"/>
        <end position="88"/>
    </location>
</feature>
<dbReference type="EMBL" id="JANPWB010000005">
    <property type="protein sequence ID" value="KAJ1184594.1"/>
    <property type="molecule type" value="Genomic_DNA"/>
</dbReference>